<dbReference type="EnsemblMetazoa" id="XM_038210058.1">
    <property type="protein sequence ID" value="XP_038065986.1"/>
    <property type="gene ID" value="LOC119736054"/>
</dbReference>
<dbReference type="RefSeq" id="XP_038073433.1">
    <property type="nucleotide sequence ID" value="XM_038217505.1"/>
</dbReference>
<organism evidence="1 2">
    <name type="scientific">Patiria miniata</name>
    <name type="common">Bat star</name>
    <name type="synonym">Asterina miniata</name>
    <dbReference type="NCBI Taxonomy" id="46514"/>
    <lineage>
        <taxon>Eukaryota</taxon>
        <taxon>Metazoa</taxon>
        <taxon>Echinodermata</taxon>
        <taxon>Eleutherozoa</taxon>
        <taxon>Asterozoa</taxon>
        <taxon>Asteroidea</taxon>
        <taxon>Valvatacea</taxon>
        <taxon>Valvatida</taxon>
        <taxon>Asterinidae</taxon>
        <taxon>Patiria</taxon>
    </lineage>
</organism>
<name>A0A913ZKY4_PATMI</name>
<sequence length="168" mass="18263">MKTNILHSVSLIFQVFIQNTLWKLAFTSRAFAAGEPAVTGQPAAAHFLTIELACLLFTKCTALWSRQEPFLEKATYRGNSCVHCRQQPPSPSSCNAGVVKTNLERHVGSGSPSSSPRLWNFGEQFCLVSAEPTLLAGQYLGHSQTSSLLSIWHQCGPAAAIRMCALVI</sequence>
<evidence type="ECO:0000313" key="2">
    <source>
        <dbReference type="Proteomes" id="UP000887568"/>
    </source>
</evidence>
<evidence type="ECO:0000313" key="1">
    <source>
        <dbReference type="EnsemblMetazoa" id="XP_038051750.1"/>
    </source>
</evidence>
<dbReference type="RefSeq" id="XP_038065986.1">
    <property type="nucleotide sequence ID" value="XM_038210058.1"/>
</dbReference>
<dbReference type="GeneID" id="119741665"/>
<dbReference type="Proteomes" id="UP000887568">
    <property type="component" value="Unplaced"/>
</dbReference>
<keyword evidence="2" id="KW-1185">Reference proteome</keyword>
<dbReference type="EnsemblMetazoa" id="XM_038215181.1">
    <property type="protein sequence ID" value="XP_038071109.1"/>
    <property type="gene ID" value="LOC119740001"/>
</dbReference>
<dbReference type="RefSeq" id="XP_038051750.1">
    <property type="nucleotide sequence ID" value="XM_038195822.1"/>
</dbReference>
<dbReference type="EnsemblMetazoa" id="XM_038195822.1">
    <property type="protein sequence ID" value="XP_038051750.1"/>
    <property type="gene ID" value="LOC119724666"/>
</dbReference>
<accession>A0A913ZKY4</accession>
<dbReference type="GeneID" id="119740001"/>
<proteinExistence type="predicted"/>
<reference evidence="1" key="1">
    <citation type="submission" date="2022-11" db="UniProtKB">
        <authorList>
            <consortium name="EnsemblMetazoa"/>
        </authorList>
    </citation>
    <scope>IDENTIFICATION</scope>
</reference>
<dbReference type="AlphaFoldDB" id="A0A913ZKY4"/>
<dbReference type="GeneID" id="119724666"/>
<protein>
    <submittedName>
        <fullName evidence="1">Uncharacterized protein</fullName>
    </submittedName>
</protein>
<dbReference type="RefSeq" id="XP_038071109.1">
    <property type="nucleotide sequence ID" value="XM_038215181.1"/>
</dbReference>
<dbReference type="GeneID" id="119736054"/>
<dbReference type="EnsemblMetazoa" id="XM_038217505.1">
    <property type="protein sequence ID" value="XP_038073433.1"/>
    <property type="gene ID" value="LOC119741665"/>
</dbReference>